<dbReference type="Gene3D" id="3.40.640.10">
    <property type="entry name" value="Type I PLP-dependent aspartate aminotransferase-like (Major domain)"/>
    <property type="match status" value="1"/>
</dbReference>
<name>A0A223D6C5_9BACL</name>
<reference evidence="17 18" key="1">
    <citation type="journal article" date="2015" name="Int. J. Syst. Evol. Microbiol.">
        <title>Tumebacillus algifaecis sp. nov., isolated from decomposing algal scum.</title>
        <authorList>
            <person name="Wu Y.F."/>
            <person name="Zhang B."/>
            <person name="Xing P."/>
            <person name="Wu Q.L."/>
            <person name="Liu S.J."/>
        </authorList>
    </citation>
    <scope>NUCLEOTIDE SEQUENCE [LARGE SCALE GENOMIC DNA]</scope>
    <source>
        <strain evidence="17 18">THMBR28</strain>
    </source>
</reference>
<dbReference type="SUPFAM" id="SSF53383">
    <property type="entry name" value="PLP-dependent transferases"/>
    <property type="match status" value="1"/>
</dbReference>
<dbReference type="PANTHER" id="PTHR11986:SF58">
    <property type="entry name" value="LEUCINE_METHIONINE RACEMASE"/>
    <property type="match status" value="1"/>
</dbReference>
<dbReference type="Pfam" id="PF00202">
    <property type="entry name" value="Aminotran_3"/>
    <property type="match status" value="1"/>
</dbReference>
<comment type="catalytic activity">
    <reaction evidence="1">
        <text>(S)-3-amino-2-methylpropanoate + 2-oxoglutarate = 2-methyl-3-oxopropanoate + L-glutamate</text>
        <dbReference type="Rhea" id="RHEA:13993"/>
        <dbReference type="ChEBI" id="CHEBI:16810"/>
        <dbReference type="ChEBI" id="CHEBI:29985"/>
        <dbReference type="ChEBI" id="CHEBI:57700"/>
        <dbReference type="ChEBI" id="CHEBI:58655"/>
        <dbReference type="EC" id="2.6.1.22"/>
    </reaction>
</comment>
<dbReference type="InterPro" id="IPR015421">
    <property type="entry name" value="PyrdxlP-dep_Trfase_major"/>
</dbReference>
<evidence type="ECO:0000256" key="14">
    <source>
        <dbReference type="ARBA" id="ARBA00048021"/>
    </source>
</evidence>
<evidence type="ECO:0000256" key="13">
    <source>
        <dbReference type="ARBA" id="ARBA00031787"/>
    </source>
</evidence>
<evidence type="ECO:0000256" key="5">
    <source>
        <dbReference type="ARBA" id="ARBA00012876"/>
    </source>
</evidence>
<dbReference type="PIRSF" id="PIRSF000521">
    <property type="entry name" value="Transaminase_4ab_Lys_Orn"/>
    <property type="match status" value="1"/>
</dbReference>
<dbReference type="GO" id="GO:0034386">
    <property type="term" value="F:4-aminobutyrate:2-oxoglutarate transaminase activity"/>
    <property type="evidence" value="ECO:0007669"/>
    <property type="project" value="UniProtKB-EC"/>
</dbReference>
<dbReference type="InterPro" id="IPR049704">
    <property type="entry name" value="Aminotrans_3_PPA_site"/>
</dbReference>
<dbReference type="InterPro" id="IPR015424">
    <property type="entry name" value="PyrdxlP-dep_Trfase"/>
</dbReference>
<dbReference type="FunFam" id="3.40.640.10:FF:000013">
    <property type="entry name" value="4-aminobutyrate aminotransferase"/>
    <property type="match status" value="1"/>
</dbReference>
<dbReference type="EC" id="2.6.1.22" evidence="5"/>
<dbReference type="InterPro" id="IPR050103">
    <property type="entry name" value="Class-III_PLP-dep_AT"/>
</dbReference>
<dbReference type="KEGG" id="tab:CIG75_07395"/>
<dbReference type="EMBL" id="CP022657">
    <property type="protein sequence ID" value="ASS77149.1"/>
    <property type="molecule type" value="Genomic_DNA"/>
</dbReference>
<dbReference type="GO" id="GO:0009448">
    <property type="term" value="P:gamma-aminobutyric acid metabolic process"/>
    <property type="evidence" value="ECO:0007669"/>
    <property type="project" value="InterPro"/>
</dbReference>
<protein>
    <recommendedName>
        <fullName evidence="12">(S)-3-amino-2-methylpropionate transaminase</fullName>
        <ecNumber evidence="6">2.6.1.19</ecNumber>
        <ecNumber evidence="5">2.6.1.22</ecNumber>
    </recommendedName>
    <alternativeName>
        <fullName evidence="13">GABA aminotransferase</fullName>
    </alternativeName>
    <alternativeName>
        <fullName evidence="11">Gamma-amino-N-butyrate transaminase</fullName>
    </alternativeName>
    <alternativeName>
        <fullName evidence="15">Glutamate:succinic semialdehyde transaminase</fullName>
    </alternativeName>
    <alternativeName>
        <fullName evidence="10">L-AIBAT</fullName>
    </alternativeName>
</protein>
<dbReference type="GO" id="GO:0030170">
    <property type="term" value="F:pyridoxal phosphate binding"/>
    <property type="evidence" value="ECO:0007669"/>
    <property type="project" value="InterPro"/>
</dbReference>
<evidence type="ECO:0000256" key="12">
    <source>
        <dbReference type="ARBA" id="ARBA00030857"/>
    </source>
</evidence>
<evidence type="ECO:0000256" key="4">
    <source>
        <dbReference type="ARBA" id="ARBA00008954"/>
    </source>
</evidence>
<sequence length="431" mass="46230">METSVAKAKVDRTLIPTIIKEATGALITDIDGNTFIDLAGGVGVLNVGHSHPLVVDAIREAALNFTHTDLTVVPYESYILLAEKLCNRAPGSDPKKACFLNSGAEAVESAVKIARKATGRRGIICFEGAFHGRTLMALSLTSKVKPYKEGMGPFAPDVFRVPFPYSYRWPGFPNDEAVCSAAFEQFKRAFTTQVAPSETAAVILEPIQGEAGFIVPPPGFLQLVQDFCREHGILLIADEVQTGFGRTGEFFASDHFGIEPDLITVGKSIAAGLPLSGVIGRAELMDAAGDGAVGGTYVGNPVACSAALAVLDIYDQENLGDRAVQIGHQLQQRLQKLATNSPLVGEIRGVGAMTAFELVRDHETREPATDETAAIIQKCLQRGVIIFKAGLYGNVIRFLLPLVITPEQLDEALDVIEQAVMEVTAEMYTTR</sequence>
<dbReference type="NCBIfam" id="TIGR00700">
    <property type="entry name" value="GABAtrnsam"/>
    <property type="match status" value="1"/>
</dbReference>
<evidence type="ECO:0000256" key="3">
    <source>
        <dbReference type="ARBA" id="ARBA00005176"/>
    </source>
</evidence>
<evidence type="ECO:0000256" key="10">
    <source>
        <dbReference type="ARBA" id="ARBA00029760"/>
    </source>
</evidence>
<dbReference type="Proteomes" id="UP000214688">
    <property type="component" value="Chromosome"/>
</dbReference>
<evidence type="ECO:0000256" key="1">
    <source>
        <dbReference type="ARBA" id="ARBA00001750"/>
    </source>
</evidence>
<comment type="pathway">
    <text evidence="3">Amino-acid degradation; 4-aminobutanoate degradation.</text>
</comment>
<evidence type="ECO:0000256" key="15">
    <source>
        <dbReference type="ARBA" id="ARBA00050054"/>
    </source>
</evidence>
<keyword evidence="9 16" id="KW-0663">Pyridoxal phosphate</keyword>
<keyword evidence="18" id="KW-1185">Reference proteome</keyword>
<evidence type="ECO:0000256" key="2">
    <source>
        <dbReference type="ARBA" id="ARBA00001933"/>
    </source>
</evidence>
<evidence type="ECO:0000256" key="8">
    <source>
        <dbReference type="ARBA" id="ARBA00022679"/>
    </source>
</evidence>
<dbReference type="Gene3D" id="3.90.1150.10">
    <property type="entry name" value="Aspartate Aminotransferase, domain 1"/>
    <property type="match status" value="1"/>
</dbReference>
<evidence type="ECO:0000256" key="9">
    <source>
        <dbReference type="ARBA" id="ARBA00022898"/>
    </source>
</evidence>
<dbReference type="InterPro" id="IPR005814">
    <property type="entry name" value="Aminotrans_3"/>
</dbReference>
<keyword evidence="8" id="KW-0808">Transferase</keyword>
<evidence type="ECO:0000313" key="18">
    <source>
        <dbReference type="Proteomes" id="UP000214688"/>
    </source>
</evidence>
<dbReference type="InterPro" id="IPR004632">
    <property type="entry name" value="4NH2But_aminotransferase_bac"/>
</dbReference>
<dbReference type="InterPro" id="IPR015422">
    <property type="entry name" value="PyrdxlP-dep_Trfase_small"/>
</dbReference>
<comment type="similarity">
    <text evidence="4 16">Belongs to the class-III pyridoxal-phosphate-dependent aminotransferase family.</text>
</comment>
<dbReference type="OrthoDB" id="9807885at2"/>
<evidence type="ECO:0000256" key="7">
    <source>
        <dbReference type="ARBA" id="ARBA00022576"/>
    </source>
</evidence>
<dbReference type="CDD" id="cd00610">
    <property type="entry name" value="OAT_like"/>
    <property type="match status" value="1"/>
</dbReference>
<proteinExistence type="inferred from homology"/>
<dbReference type="PANTHER" id="PTHR11986">
    <property type="entry name" value="AMINOTRANSFERASE CLASS III"/>
    <property type="match status" value="1"/>
</dbReference>
<keyword evidence="7" id="KW-0032">Aminotransferase</keyword>
<gene>
    <name evidence="17" type="primary">gabT</name>
    <name evidence="17" type="ORF">CIG75_07395</name>
</gene>
<comment type="cofactor">
    <cofactor evidence="2">
        <name>pyridoxal 5'-phosphate</name>
        <dbReference type="ChEBI" id="CHEBI:597326"/>
    </cofactor>
</comment>
<dbReference type="EC" id="2.6.1.19" evidence="6"/>
<dbReference type="PROSITE" id="PS00600">
    <property type="entry name" value="AA_TRANSFER_CLASS_3"/>
    <property type="match status" value="1"/>
</dbReference>
<evidence type="ECO:0000313" key="17">
    <source>
        <dbReference type="EMBL" id="ASS77149.1"/>
    </source>
</evidence>
<dbReference type="GO" id="GO:0047298">
    <property type="term" value="F:(S)-3-amino-2-methylpropionate transaminase activity"/>
    <property type="evidence" value="ECO:0007669"/>
    <property type="project" value="UniProtKB-EC"/>
</dbReference>
<evidence type="ECO:0000256" key="11">
    <source>
        <dbReference type="ARBA" id="ARBA00030204"/>
    </source>
</evidence>
<evidence type="ECO:0000256" key="6">
    <source>
        <dbReference type="ARBA" id="ARBA00012912"/>
    </source>
</evidence>
<evidence type="ECO:0000256" key="16">
    <source>
        <dbReference type="RuleBase" id="RU003560"/>
    </source>
</evidence>
<dbReference type="AlphaFoldDB" id="A0A223D6C5"/>
<accession>A0A223D6C5</accession>
<comment type="catalytic activity">
    <reaction evidence="14">
        <text>4-aminobutanoate + 2-oxoglutarate = succinate semialdehyde + L-glutamate</text>
        <dbReference type="Rhea" id="RHEA:23352"/>
        <dbReference type="ChEBI" id="CHEBI:16810"/>
        <dbReference type="ChEBI" id="CHEBI:29985"/>
        <dbReference type="ChEBI" id="CHEBI:57706"/>
        <dbReference type="ChEBI" id="CHEBI:59888"/>
        <dbReference type="EC" id="2.6.1.19"/>
    </reaction>
</comment>
<dbReference type="GO" id="GO:0042802">
    <property type="term" value="F:identical protein binding"/>
    <property type="evidence" value="ECO:0007669"/>
    <property type="project" value="TreeGrafter"/>
</dbReference>
<organism evidence="17 18">
    <name type="scientific">Tumebacillus algifaecis</name>
    <dbReference type="NCBI Taxonomy" id="1214604"/>
    <lineage>
        <taxon>Bacteria</taxon>
        <taxon>Bacillati</taxon>
        <taxon>Bacillota</taxon>
        <taxon>Bacilli</taxon>
        <taxon>Bacillales</taxon>
        <taxon>Alicyclobacillaceae</taxon>
        <taxon>Tumebacillus</taxon>
    </lineage>
</organism>